<name>A0AAV7MV35_PLEWA</name>
<sequence>MTAERGAACGSWCMAGPFADRRRDTVLPLAHEKSPLQYGGNAISYPDFMIALQAPQREFIPAKKLLQKSETSYVMLYPAKLRIMSDGKAHVFTDAKLALKFSKSVNKKCSPLSDSTGAAGNVGLSDID</sequence>
<evidence type="ECO:0000313" key="1">
    <source>
        <dbReference type="EMBL" id="KAJ1107107.1"/>
    </source>
</evidence>
<gene>
    <name evidence="1" type="ORF">NDU88_004503</name>
</gene>
<proteinExistence type="predicted"/>
<evidence type="ECO:0000313" key="2">
    <source>
        <dbReference type="Proteomes" id="UP001066276"/>
    </source>
</evidence>
<comment type="caution">
    <text evidence="1">The sequence shown here is derived from an EMBL/GenBank/DDBJ whole genome shotgun (WGS) entry which is preliminary data.</text>
</comment>
<protein>
    <submittedName>
        <fullName evidence="1">Uncharacterized protein</fullName>
    </submittedName>
</protein>
<dbReference type="Proteomes" id="UP001066276">
    <property type="component" value="Chromosome 9"/>
</dbReference>
<accession>A0AAV7MV35</accession>
<keyword evidence="2" id="KW-1185">Reference proteome</keyword>
<organism evidence="1 2">
    <name type="scientific">Pleurodeles waltl</name>
    <name type="common">Iberian ribbed newt</name>
    <dbReference type="NCBI Taxonomy" id="8319"/>
    <lineage>
        <taxon>Eukaryota</taxon>
        <taxon>Metazoa</taxon>
        <taxon>Chordata</taxon>
        <taxon>Craniata</taxon>
        <taxon>Vertebrata</taxon>
        <taxon>Euteleostomi</taxon>
        <taxon>Amphibia</taxon>
        <taxon>Batrachia</taxon>
        <taxon>Caudata</taxon>
        <taxon>Salamandroidea</taxon>
        <taxon>Salamandridae</taxon>
        <taxon>Pleurodelinae</taxon>
        <taxon>Pleurodeles</taxon>
    </lineage>
</organism>
<reference evidence="1" key="1">
    <citation type="journal article" date="2022" name="bioRxiv">
        <title>Sequencing and chromosome-scale assembly of the giantPleurodeles waltlgenome.</title>
        <authorList>
            <person name="Brown T."/>
            <person name="Elewa A."/>
            <person name="Iarovenko S."/>
            <person name="Subramanian E."/>
            <person name="Araus A.J."/>
            <person name="Petzold A."/>
            <person name="Susuki M."/>
            <person name="Suzuki K.-i.T."/>
            <person name="Hayashi T."/>
            <person name="Toyoda A."/>
            <person name="Oliveira C."/>
            <person name="Osipova E."/>
            <person name="Leigh N.D."/>
            <person name="Simon A."/>
            <person name="Yun M.H."/>
        </authorList>
    </citation>
    <scope>NUCLEOTIDE SEQUENCE</scope>
    <source>
        <strain evidence="1">20211129_DDA</strain>
        <tissue evidence="1">Liver</tissue>
    </source>
</reference>
<dbReference type="EMBL" id="JANPWB010000013">
    <property type="protein sequence ID" value="KAJ1107107.1"/>
    <property type="molecule type" value="Genomic_DNA"/>
</dbReference>
<dbReference type="Gene3D" id="3.30.250.20">
    <property type="entry name" value="L1 transposable element, C-terminal domain"/>
    <property type="match status" value="1"/>
</dbReference>
<dbReference type="InterPro" id="IPR042566">
    <property type="entry name" value="L1_C"/>
</dbReference>
<dbReference type="AlphaFoldDB" id="A0AAV7MV35"/>